<evidence type="ECO:0000259" key="14">
    <source>
        <dbReference type="Pfam" id="PF14806"/>
    </source>
</evidence>
<keyword evidence="16" id="KW-1185">Reference proteome</keyword>
<keyword evidence="6 10" id="KW-0653">Protein transport</keyword>
<dbReference type="InterPro" id="IPR011710">
    <property type="entry name" value="Coatomer_bsu_C"/>
</dbReference>
<comment type="function">
    <text evidence="10">The coatomer is a cytosolic protein complex that binds to dilysine motifs and reversibly associates with Golgi non-clathrin-coated vesicles, which further mediate biosynthetic protein transport from the ER, via the Golgi up to the trans Golgi network. Coatomer complex is required for budding from Golgi membranes, and is essential for the retrograde Golgi-to-ER transport of dilysine-tagged proteins.</text>
</comment>
<dbReference type="InterPro" id="IPR029446">
    <property type="entry name" value="COPB1_appendage_platform_dom"/>
</dbReference>
<feature type="region of interest" description="Disordered" evidence="11">
    <location>
        <begin position="659"/>
        <end position="695"/>
    </location>
</feature>
<feature type="compositionally biased region" description="Low complexity" evidence="11">
    <location>
        <begin position="665"/>
        <end position="686"/>
    </location>
</feature>
<comment type="subcellular location">
    <subcellularLocation>
        <location evidence="10">Cytoplasm</location>
    </subcellularLocation>
    <subcellularLocation>
        <location evidence="1 10">Golgi apparatus membrane</location>
        <topology evidence="1 10">Peripheral membrane protein</topology>
        <orientation evidence="1 10">Cytoplasmic side</orientation>
    </subcellularLocation>
    <subcellularLocation>
        <location evidence="10">Cytoplasmic vesicle</location>
        <location evidence="10">COPI-coated vesicle membrane</location>
        <topology evidence="10">Peripheral membrane protein</topology>
        <orientation evidence="10">Cytoplasmic side</orientation>
    </subcellularLocation>
</comment>
<dbReference type="InterPro" id="IPR016460">
    <property type="entry name" value="COPB1"/>
</dbReference>
<evidence type="ECO:0000259" key="13">
    <source>
        <dbReference type="Pfam" id="PF07718"/>
    </source>
</evidence>
<dbReference type="GO" id="GO:0030126">
    <property type="term" value="C:COPI vesicle coat"/>
    <property type="evidence" value="ECO:0007669"/>
    <property type="project" value="InterPro"/>
</dbReference>
<sequence length="981" mass="104536">MLGSCWIRSRILASGNEIREALESSDDAAKIEAMETAIACLLAGEQLPSLFITIVRYVLPSENHQLQKLLLLYLETIEKTDDAGKLLPEMILICQNLRNNLQHPNEYIRGVTLRFISRIKEEELLEPFDSLCVPYSASPPIHRPSPHYSLSLTPVISNLEHRHSYVRKSAVLALDAICRLPRGDLLAPDAPEVVERLLANEQDLSTRRNAFRMLARHARDRAVAFLLANVERLPEWGDVLQMAALDLARRVCGADPAQKPRFMRVILALMQSRHTAVVYEAAVALVRLSSAPSAVRGAAATFVQLLNSQSDNNVKLIVLDRLEELKARHPDATRESLMGVLRALGTPDLDVRRKALGIALDLVDARAVEDAAGVLKKEVVRVAGAGADADRGGEYRAALVSALHALARRFPRVAGSVLAVLIMATNAALHATVVDRLVEAFPSIVAPRVAGAVLWILAEFCEERADLHRVIKLVREGVGALPAKSVLGASLAPSRPAVLADGSYATQTALPGSVVGASVSHISTPDTPGLRAALLAGDGFLAGIVAASLTKMLLRLHATRALSAPALHALTAELMLLVAGLLRLQKAAEAEEGEEEGAGAPPGARWALDEDARERLADCLRVMADEGGADEAAQAWLVETRDAYAALLREAAAAEAAEARRGRRGASCSRTTRSSAGTWGRSAAPREAAEPDEAEADVLRATRGGSSAAVVGSPQLTSSSAPNAAPASLATGARLSRVVQLTGFSDPLYAEAYVTVHQYDIVLDVAVTNRTEETLQSVTLELSTMGDLKLVERPASHTLAAGASARIRANIKVSSTETGAIFGNLVFEGTGYAERNVVVLNDIHIDILDYIVPASCSDAAFRAMWAEFEWENKVAVSTLLTDERAYLDHVVAATNMRCLTPASARAGDAGFLAANLYARSVFDEDALVNVAVERAADGKLSGFVRIRSKTQGIALSLGDKLILKQKGANAAAGSAPVAASA</sequence>
<keyword evidence="4" id="KW-0677">Repeat</keyword>
<evidence type="ECO:0000313" key="16">
    <source>
        <dbReference type="Proteomes" id="UP001255856"/>
    </source>
</evidence>
<feature type="domain" description="Coatomer beta subunit C-terminal" evidence="13">
    <location>
        <begin position="730"/>
        <end position="828"/>
    </location>
</feature>
<evidence type="ECO:0000256" key="10">
    <source>
        <dbReference type="PIRNR" id="PIRNR005727"/>
    </source>
</evidence>
<dbReference type="Proteomes" id="UP001255856">
    <property type="component" value="Unassembled WGS sequence"/>
</dbReference>
<keyword evidence="9 10" id="KW-0968">Cytoplasmic vesicle</keyword>
<evidence type="ECO:0000256" key="6">
    <source>
        <dbReference type="ARBA" id="ARBA00022927"/>
    </source>
</evidence>
<dbReference type="PANTHER" id="PTHR10635:SF0">
    <property type="entry name" value="COATOMER SUBUNIT BETA"/>
    <property type="match status" value="1"/>
</dbReference>
<dbReference type="PANTHER" id="PTHR10635">
    <property type="entry name" value="COATOMER SUBUNIT BETA"/>
    <property type="match status" value="1"/>
</dbReference>
<comment type="subunit">
    <text evidence="10">Oligomeric complex that consists of at least the alpha, beta, beta', gamma, delta, epsilon and zeta subunits.</text>
</comment>
<dbReference type="GO" id="GO:0006886">
    <property type="term" value="P:intracellular protein transport"/>
    <property type="evidence" value="ECO:0007669"/>
    <property type="project" value="InterPro"/>
</dbReference>
<dbReference type="Pfam" id="PF14806">
    <property type="entry name" value="Coatomer_b_Cpla"/>
    <property type="match status" value="1"/>
</dbReference>
<dbReference type="PIRSF" id="PIRSF005727">
    <property type="entry name" value="Coatomer_beta_subunit"/>
    <property type="match status" value="1"/>
</dbReference>
<evidence type="ECO:0000256" key="2">
    <source>
        <dbReference type="ARBA" id="ARBA00022448"/>
    </source>
</evidence>
<evidence type="ECO:0000256" key="5">
    <source>
        <dbReference type="ARBA" id="ARBA00022892"/>
    </source>
</evidence>
<accession>A0AAD9MLD2</accession>
<dbReference type="EMBL" id="JASFZW010000005">
    <property type="protein sequence ID" value="KAK2077928.1"/>
    <property type="molecule type" value="Genomic_DNA"/>
</dbReference>
<evidence type="ECO:0000256" key="7">
    <source>
        <dbReference type="ARBA" id="ARBA00023034"/>
    </source>
</evidence>
<dbReference type="Pfam" id="PF07718">
    <property type="entry name" value="Coatamer_beta_C"/>
    <property type="match status" value="1"/>
</dbReference>
<evidence type="ECO:0000256" key="11">
    <source>
        <dbReference type="SAM" id="MobiDB-lite"/>
    </source>
</evidence>
<evidence type="ECO:0000256" key="9">
    <source>
        <dbReference type="ARBA" id="ARBA00023329"/>
    </source>
</evidence>
<evidence type="ECO:0000313" key="15">
    <source>
        <dbReference type="EMBL" id="KAK2077928.1"/>
    </source>
</evidence>
<dbReference type="GO" id="GO:0006891">
    <property type="term" value="P:intra-Golgi vesicle-mediated transport"/>
    <property type="evidence" value="ECO:0007669"/>
    <property type="project" value="TreeGrafter"/>
</dbReference>
<dbReference type="InterPro" id="IPR016024">
    <property type="entry name" value="ARM-type_fold"/>
</dbReference>
<dbReference type="AlphaFoldDB" id="A0AAD9MLD2"/>
<comment type="caution">
    <text evidence="15">The sequence shown here is derived from an EMBL/GenBank/DDBJ whole genome shotgun (WGS) entry which is preliminary data.</text>
</comment>
<evidence type="ECO:0000259" key="12">
    <source>
        <dbReference type="Pfam" id="PF01602"/>
    </source>
</evidence>
<dbReference type="SUPFAM" id="SSF48371">
    <property type="entry name" value="ARM repeat"/>
    <property type="match status" value="1"/>
</dbReference>
<proteinExistence type="predicted"/>
<feature type="domain" description="Clathrin/coatomer adaptor adaptin-like N-terminal" evidence="12">
    <location>
        <begin position="16"/>
        <end position="127"/>
    </location>
</feature>
<keyword evidence="2 10" id="KW-0813">Transport</keyword>
<organism evidence="15 16">
    <name type="scientific">Prototheca wickerhamii</name>
    <dbReference type="NCBI Taxonomy" id="3111"/>
    <lineage>
        <taxon>Eukaryota</taxon>
        <taxon>Viridiplantae</taxon>
        <taxon>Chlorophyta</taxon>
        <taxon>core chlorophytes</taxon>
        <taxon>Trebouxiophyceae</taxon>
        <taxon>Chlorellales</taxon>
        <taxon>Chlorellaceae</taxon>
        <taxon>Prototheca</taxon>
    </lineage>
</organism>
<dbReference type="InterPro" id="IPR002553">
    <property type="entry name" value="Clathrin/coatomer_adapt-like_N"/>
</dbReference>
<keyword evidence="8 10" id="KW-0472">Membrane</keyword>
<dbReference type="GO" id="GO:0005198">
    <property type="term" value="F:structural molecule activity"/>
    <property type="evidence" value="ECO:0007669"/>
    <property type="project" value="InterPro"/>
</dbReference>
<evidence type="ECO:0000256" key="8">
    <source>
        <dbReference type="ARBA" id="ARBA00023136"/>
    </source>
</evidence>
<protein>
    <recommendedName>
        <fullName evidence="10">Coatomer subunit beta</fullName>
    </recommendedName>
    <alternativeName>
        <fullName evidence="10">Beta-coat protein</fullName>
    </alternativeName>
</protein>
<name>A0AAD9MLD2_PROWI</name>
<keyword evidence="7 10" id="KW-0333">Golgi apparatus</keyword>
<evidence type="ECO:0000256" key="4">
    <source>
        <dbReference type="ARBA" id="ARBA00022737"/>
    </source>
</evidence>
<keyword evidence="5 10" id="KW-0931">ER-Golgi transport</keyword>
<dbReference type="InterPro" id="IPR011989">
    <property type="entry name" value="ARM-like"/>
</dbReference>
<gene>
    <name evidence="15" type="ORF">QBZ16_003796</name>
</gene>
<dbReference type="GO" id="GO:0000139">
    <property type="term" value="C:Golgi membrane"/>
    <property type="evidence" value="ECO:0007669"/>
    <property type="project" value="UniProtKB-SubCell"/>
</dbReference>
<dbReference type="GO" id="GO:0006888">
    <property type="term" value="P:endoplasmic reticulum to Golgi vesicle-mediated transport"/>
    <property type="evidence" value="ECO:0007669"/>
    <property type="project" value="TreeGrafter"/>
</dbReference>
<evidence type="ECO:0000256" key="3">
    <source>
        <dbReference type="ARBA" id="ARBA00022490"/>
    </source>
</evidence>
<evidence type="ECO:0000256" key="1">
    <source>
        <dbReference type="ARBA" id="ARBA00004255"/>
    </source>
</evidence>
<reference evidence="15" key="1">
    <citation type="submission" date="2021-01" db="EMBL/GenBank/DDBJ databases">
        <authorList>
            <person name="Eckstrom K.M.E."/>
        </authorList>
    </citation>
    <scope>NUCLEOTIDE SEQUENCE</scope>
    <source>
        <strain evidence="15">UVCC 0001</strain>
    </source>
</reference>
<keyword evidence="3 10" id="KW-0963">Cytoplasm</keyword>
<dbReference type="Gene3D" id="1.25.10.10">
    <property type="entry name" value="Leucine-rich Repeat Variant"/>
    <property type="match status" value="1"/>
</dbReference>
<feature type="domain" description="Clathrin/coatomer adaptor adaptin-like N-terminal" evidence="12">
    <location>
        <begin position="154"/>
        <end position="422"/>
    </location>
</feature>
<feature type="domain" description="Coatomer beta subunit appendage platform" evidence="14">
    <location>
        <begin position="834"/>
        <end position="961"/>
    </location>
</feature>
<dbReference type="Pfam" id="PF01602">
    <property type="entry name" value="Adaptin_N"/>
    <property type="match status" value="2"/>
</dbReference>